<dbReference type="EMBL" id="CP060696">
    <property type="protein sequence ID" value="QNO18206.1"/>
    <property type="molecule type" value="Genomic_DNA"/>
</dbReference>
<dbReference type="KEGG" id="caml:H6X83_00615"/>
<dbReference type="InterPro" id="IPR000868">
    <property type="entry name" value="Isochorismatase-like_dom"/>
</dbReference>
<name>A0A7G9WHP4_9FIRM</name>
<protein>
    <submittedName>
        <fullName evidence="4">Cysteine hydrolase</fullName>
    </submittedName>
</protein>
<keyword evidence="2 4" id="KW-0378">Hydrolase</keyword>
<dbReference type="SUPFAM" id="SSF52499">
    <property type="entry name" value="Isochorismatase-like hydrolases"/>
    <property type="match status" value="1"/>
</dbReference>
<evidence type="ECO:0000313" key="5">
    <source>
        <dbReference type="Proteomes" id="UP000516046"/>
    </source>
</evidence>
<dbReference type="Gene3D" id="3.40.50.850">
    <property type="entry name" value="Isochorismatase-like"/>
    <property type="match status" value="1"/>
</dbReference>
<sequence>MKGTALVIIDVQEALVNAHPAGEKQFLANLKQLLYAARENNVPVLYVQHCDEELVPGSAGWQVYHEIAPLPGEKTFRKHFTSAFRQTDFGGYLQQHGIRSLVFAGMQTEYCVDTTCRVAFEYGYSIVIPEGATATFDSRKFISAAQLQEYYEQDIWNGRFAKVLPMAQVLNCLWEKE</sequence>
<dbReference type="Pfam" id="PF00857">
    <property type="entry name" value="Isochorismatase"/>
    <property type="match status" value="1"/>
</dbReference>
<comment type="similarity">
    <text evidence="1">Belongs to the isochorismatase family.</text>
</comment>
<feature type="domain" description="Isochorismatase-like" evidence="3">
    <location>
        <begin position="4"/>
        <end position="139"/>
    </location>
</feature>
<dbReference type="PANTHER" id="PTHR43540">
    <property type="entry name" value="PEROXYUREIDOACRYLATE/UREIDOACRYLATE AMIDOHYDROLASE-RELATED"/>
    <property type="match status" value="1"/>
</dbReference>
<evidence type="ECO:0000259" key="3">
    <source>
        <dbReference type="Pfam" id="PF00857"/>
    </source>
</evidence>
<dbReference type="InterPro" id="IPR050272">
    <property type="entry name" value="Isochorismatase-like_hydrls"/>
</dbReference>
<evidence type="ECO:0000313" key="4">
    <source>
        <dbReference type="EMBL" id="QNO18206.1"/>
    </source>
</evidence>
<accession>A0A7G9WHP4</accession>
<dbReference type="GO" id="GO:0016787">
    <property type="term" value="F:hydrolase activity"/>
    <property type="evidence" value="ECO:0007669"/>
    <property type="project" value="UniProtKB-KW"/>
</dbReference>
<dbReference type="CDD" id="cd01014">
    <property type="entry name" value="nicotinamidase_related"/>
    <property type="match status" value="1"/>
</dbReference>
<dbReference type="RefSeq" id="WP_212507271.1">
    <property type="nucleotide sequence ID" value="NZ_CP060696.1"/>
</dbReference>
<reference evidence="4 5" key="1">
    <citation type="submission" date="2020-08" db="EMBL/GenBank/DDBJ databases">
        <authorList>
            <person name="Ren C."/>
            <person name="Gu Y."/>
            <person name="Xu Y."/>
        </authorList>
    </citation>
    <scope>NUCLEOTIDE SEQUENCE [LARGE SCALE GENOMIC DNA]</scope>
    <source>
        <strain evidence="4 5">LBM18003</strain>
    </source>
</reference>
<gene>
    <name evidence="4" type="ORF">H6X83_00615</name>
</gene>
<organism evidence="4 5">
    <name type="scientific">Caproicibacterium amylolyticum</name>
    <dbReference type="NCBI Taxonomy" id="2766537"/>
    <lineage>
        <taxon>Bacteria</taxon>
        <taxon>Bacillati</taxon>
        <taxon>Bacillota</taxon>
        <taxon>Clostridia</taxon>
        <taxon>Eubacteriales</taxon>
        <taxon>Oscillospiraceae</taxon>
        <taxon>Caproicibacterium</taxon>
    </lineage>
</organism>
<dbReference type="Proteomes" id="UP000516046">
    <property type="component" value="Chromosome"/>
</dbReference>
<evidence type="ECO:0000256" key="1">
    <source>
        <dbReference type="ARBA" id="ARBA00006336"/>
    </source>
</evidence>
<keyword evidence="5" id="KW-1185">Reference proteome</keyword>
<dbReference type="PANTHER" id="PTHR43540:SF14">
    <property type="entry name" value="ISOCHORISMATASE"/>
    <property type="match status" value="1"/>
</dbReference>
<dbReference type="InterPro" id="IPR036380">
    <property type="entry name" value="Isochorismatase-like_sf"/>
</dbReference>
<dbReference type="AlphaFoldDB" id="A0A7G9WHP4"/>
<evidence type="ECO:0000256" key="2">
    <source>
        <dbReference type="ARBA" id="ARBA00022801"/>
    </source>
</evidence>
<proteinExistence type="inferred from homology"/>